<dbReference type="InterPro" id="IPR029058">
    <property type="entry name" value="AB_hydrolase_fold"/>
</dbReference>
<evidence type="ECO:0000313" key="2">
    <source>
        <dbReference type="EMBL" id="MTB94140.1"/>
    </source>
</evidence>
<evidence type="ECO:0000259" key="1">
    <source>
        <dbReference type="Pfam" id="PF00561"/>
    </source>
</evidence>
<dbReference type="AlphaFoldDB" id="A0A6I3J987"/>
<dbReference type="EMBL" id="WLCI01000003">
    <property type="protein sequence ID" value="MTB94140.1"/>
    <property type="molecule type" value="Genomic_DNA"/>
</dbReference>
<gene>
    <name evidence="2" type="ORF">GGQ22_03505</name>
</gene>
<dbReference type="Pfam" id="PF00561">
    <property type="entry name" value="Abhydrolase_1"/>
    <property type="match status" value="1"/>
</dbReference>
<dbReference type="PRINTS" id="PR00111">
    <property type="entry name" value="ABHYDROLASE"/>
</dbReference>
<accession>A0A6I3J987</accession>
<dbReference type="Proteomes" id="UP000433406">
    <property type="component" value="Unassembled WGS sequence"/>
</dbReference>
<dbReference type="InterPro" id="IPR000073">
    <property type="entry name" value="AB_hydrolase_1"/>
</dbReference>
<comment type="caution">
    <text evidence="2">The sequence shown here is derived from an EMBL/GenBank/DDBJ whole genome shotgun (WGS) entry which is preliminary data.</text>
</comment>
<organism evidence="2 3">
    <name type="scientific">Nocardioides marmotae</name>
    <dbReference type="NCBI Taxonomy" id="2663857"/>
    <lineage>
        <taxon>Bacteria</taxon>
        <taxon>Bacillati</taxon>
        <taxon>Actinomycetota</taxon>
        <taxon>Actinomycetes</taxon>
        <taxon>Propionibacteriales</taxon>
        <taxon>Nocardioidaceae</taxon>
        <taxon>Nocardioides</taxon>
    </lineage>
</organism>
<proteinExistence type="predicted"/>
<dbReference type="GO" id="GO:0016787">
    <property type="term" value="F:hydrolase activity"/>
    <property type="evidence" value="ECO:0007669"/>
    <property type="project" value="UniProtKB-KW"/>
</dbReference>
<sequence>MRDLKGTSERAYLRMPWGQVHLRRAGDPGAPALVMVHQSPLSSATFEVVVERLAARGLQVIAPDTPGFGMSDPTPEPWSIPQYAAGMWQVVDALGLDRVVLLGQHTGAVVVAEAAISRPERVRGLLLQGIPLYTEEERAEKLAGYALPYEPALDGSHLGQVWARVRGLYPELDVDGIDRQVAEYLATGPDFGTAYRAVFEHRLDTDALRDTPIALVHGVKDLVHRFTDVVTATLPWAELELLSGTDFTADEHPEEYVDAVARRALALHGAADLEVAR</sequence>
<dbReference type="Gene3D" id="3.40.50.1820">
    <property type="entry name" value="alpha/beta hydrolase"/>
    <property type="match status" value="1"/>
</dbReference>
<name>A0A6I3J987_9ACTN</name>
<evidence type="ECO:0000313" key="3">
    <source>
        <dbReference type="Proteomes" id="UP000433406"/>
    </source>
</evidence>
<dbReference type="InterPro" id="IPR050266">
    <property type="entry name" value="AB_hydrolase_sf"/>
</dbReference>
<protein>
    <submittedName>
        <fullName evidence="2">Alpha/beta fold hydrolase</fullName>
    </submittedName>
</protein>
<dbReference type="GO" id="GO:0016020">
    <property type="term" value="C:membrane"/>
    <property type="evidence" value="ECO:0007669"/>
    <property type="project" value="TreeGrafter"/>
</dbReference>
<keyword evidence="3" id="KW-1185">Reference proteome</keyword>
<dbReference type="RefSeq" id="WP_171896178.1">
    <property type="nucleotide sequence ID" value="NZ_CP053660.1"/>
</dbReference>
<dbReference type="PANTHER" id="PTHR43798:SF33">
    <property type="entry name" value="HYDROLASE, PUTATIVE (AFU_ORTHOLOGUE AFUA_2G14860)-RELATED"/>
    <property type="match status" value="1"/>
</dbReference>
<feature type="domain" description="AB hydrolase-1" evidence="1">
    <location>
        <begin position="31"/>
        <end position="133"/>
    </location>
</feature>
<dbReference type="SUPFAM" id="SSF53474">
    <property type="entry name" value="alpha/beta-Hydrolases"/>
    <property type="match status" value="1"/>
</dbReference>
<dbReference type="PANTHER" id="PTHR43798">
    <property type="entry name" value="MONOACYLGLYCEROL LIPASE"/>
    <property type="match status" value="1"/>
</dbReference>
<keyword evidence="2" id="KW-0378">Hydrolase</keyword>
<reference evidence="2 3" key="1">
    <citation type="submission" date="2019-10" db="EMBL/GenBank/DDBJ databases">
        <title>Nocardioides novel species isolated from the excrement of Marmot.</title>
        <authorList>
            <person name="Zhang G."/>
        </authorList>
    </citation>
    <scope>NUCLEOTIDE SEQUENCE [LARGE SCALE GENOMIC DNA]</scope>
    <source>
        <strain evidence="3">zg-579</strain>
    </source>
</reference>